<evidence type="ECO:0000313" key="3">
    <source>
        <dbReference type="EMBL" id="MFC0407869.1"/>
    </source>
</evidence>
<name>A0ABV6JQ89_9PROT</name>
<protein>
    <submittedName>
        <fullName evidence="3">Uncharacterized protein</fullName>
    </submittedName>
</protein>
<dbReference type="Proteomes" id="UP001589865">
    <property type="component" value="Unassembled WGS sequence"/>
</dbReference>
<keyword evidence="2" id="KW-0472">Membrane</keyword>
<proteinExistence type="predicted"/>
<organism evidence="3 4">
    <name type="scientific">Roseomonas elaeocarpi</name>
    <dbReference type="NCBI Taxonomy" id="907779"/>
    <lineage>
        <taxon>Bacteria</taxon>
        <taxon>Pseudomonadati</taxon>
        <taxon>Pseudomonadota</taxon>
        <taxon>Alphaproteobacteria</taxon>
        <taxon>Acetobacterales</taxon>
        <taxon>Roseomonadaceae</taxon>
        <taxon>Roseomonas</taxon>
    </lineage>
</organism>
<accession>A0ABV6JQ89</accession>
<evidence type="ECO:0000313" key="4">
    <source>
        <dbReference type="Proteomes" id="UP001589865"/>
    </source>
</evidence>
<gene>
    <name evidence="3" type="ORF">ACFFGY_06380</name>
</gene>
<dbReference type="EMBL" id="JBHLUN010000005">
    <property type="protein sequence ID" value="MFC0407869.1"/>
    <property type="molecule type" value="Genomic_DNA"/>
</dbReference>
<evidence type="ECO:0000256" key="1">
    <source>
        <dbReference type="SAM" id="MobiDB-lite"/>
    </source>
</evidence>
<reference evidence="3 4" key="1">
    <citation type="submission" date="2024-09" db="EMBL/GenBank/DDBJ databases">
        <authorList>
            <person name="Sun Q."/>
            <person name="Mori K."/>
        </authorList>
    </citation>
    <scope>NUCLEOTIDE SEQUENCE [LARGE SCALE GENOMIC DNA]</scope>
    <source>
        <strain evidence="3 4">TBRC 5777</strain>
    </source>
</reference>
<dbReference type="RefSeq" id="WP_377043599.1">
    <property type="nucleotide sequence ID" value="NZ_JBHLUN010000005.1"/>
</dbReference>
<sequence>MGDNTNPWWVVLASGAISAVGLWLNARGSWLSTMASSQDRRDEREATERANVLASLDARQSAWIARQDQELEKVRGRVEELELERDRAWDLTRAWHALAHELRHEINASRHAANSRPGVPPIAWKPNPPLPGLDEIQH</sequence>
<evidence type="ECO:0000256" key="2">
    <source>
        <dbReference type="SAM" id="Phobius"/>
    </source>
</evidence>
<comment type="caution">
    <text evidence="3">The sequence shown here is derived from an EMBL/GenBank/DDBJ whole genome shotgun (WGS) entry which is preliminary data.</text>
</comment>
<feature type="region of interest" description="Disordered" evidence="1">
    <location>
        <begin position="111"/>
        <end position="138"/>
    </location>
</feature>
<keyword evidence="4" id="KW-1185">Reference proteome</keyword>
<feature type="transmembrane region" description="Helical" evidence="2">
    <location>
        <begin position="6"/>
        <end position="24"/>
    </location>
</feature>
<keyword evidence="2" id="KW-0812">Transmembrane</keyword>
<keyword evidence="2" id="KW-1133">Transmembrane helix</keyword>